<dbReference type="GO" id="GO:0030429">
    <property type="term" value="F:kynureninase activity"/>
    <property type="evidence" value="ECO:0007669"/>
    <property type="project" value="UniProtKB-UniRule"/>
</dbReference>
<reference evidence="7 8" key="1">
    <citation type="submission" date="2018-09" db="EMBL/GenBank/DDBJ databases">
        <authorList>
            <person name="Zhu H."/>
        </authorList>
    </citation>
    <scope>NUCLEOTIDE SEQUENCE [LARGE SCALE GENOMIC DNA]</scope>
    <source>
        <strain evidence="7 8">K2R01-6</strain>
    </source>
</reference>
<dbReference type="PANTHER" id="PTHR14084:SF0">
    <property type="entry name" value="KYNURENINASE"/>
    <property type="match status" value="1"/>
</dbReference>
<feature type="binding site" evidence="4">
    <location>
        <position position="106"/>
    </location>
    <ligand>
        <name>pyridoxal 5'-phosphate</name>
        <dbReference type="ChEBI" id="CHEBI:597326"/>
    </ligand>
</feature>
<dbReference type="PANTHER" id="PTHR14084">
    <property type="entry name" value="KYNURENINASE"/>
    <property type="match status" value="1"/>
</dbReference>
<keyword evidence="3 4" id="KW-0663">Pyridoxal phosphate</keyword>
<dbReference type="PIRSF" id="PIRSF038800">
    <property type="entry name" value="KYNU"/>
    <property type="match status" value="1"/>
</dbReference>
<evidence type="ECO:0000256" key="5">
    <source>
        <dbReference type="NCBIfam" id="TIGR01814"/>
    </source>
</evidence>
<dbReference type="GO" id="GO:0009435">
    <property type="term" value="P:NAD+ biosynthetic process"/>
    <property type="evidence" value="ECO:0007669"/>
    <property type="project" value="UniProtKB-UniRule"/>
</dbReference>
<dbReference type="AlphaFoldDB" id="A0A418WUL5"/>
<comment type="catalytic activity">
    <reaction evidence="4 6">
        <text>L-kynurenine + H2O = anthranilate + L-alanine + H(+)</text>
        <dbReference type="Rhea" id="RHEA:16813"/>
        <dbReference type="ChEBI" id="CHEBI:15377"/>
        <dbReference type="ChEBI" id="CHEBI:15378"/>
        <dbReference type="ChEBI" id="CHEBI:16567"/>
        <dbReference type="ChEBI" id="CHEBI:57959"/>
        <dbReference type="ChEBI" id="CHEBI:57972"/>
        <dbReference type="EC" id="3.7.1.3"/>
    </reaction>
</comment>
<feature type="binding site" evidence="4">
    <location>
        <position position="260"/>
    </location>
    <ligand>
        <name>pyridoxal 5'-phosphate</name>
        <dbReference type="ChEBI" id="CHEBI:597326"/>
    </ligand>
</feature>
<dbReference type="HAMAP" id="MF_01970">
    <property type="entry name" value="Kynureninase"/>
    <property type="match status" value="1"/>
</dbReference>
<keyword evidence="1 4" id="KW-0662">Pyridine nucleotide biosynthesis</keyword>
<feature type="binding site" evidence="4">
    <location>
        <begin position="134"/>
        <end position="137"/>
    </location>
    <ligand>
        <name>pyridoxal 5'-phosphate</name>
        <dbReference type="ChEBI" id="CHEBI:597326"/>
    </ligand>
</feature>
<comment type="pathway">
    <text evidence="4 6">Amino-acid degradation; L-kynurenine degradation; L-alanine and anthranilate from L-kynurenine: step 1/1.</text>
</comment>
<comment type="similarity">
    <text evidence="4 6">Belongs to the kynureninase family.</text>
</comment>
<comment type="pathway">
    <text evidence="4 6">Cofactor biosynthesis; NAD(+) biosynthesis; quinolinate from L-kynurenine: step 2/3.</text>
</comment>
<proteinExistence type="inferred from homology"/>
<dbReference type="EC" id="3.7.1.3" evidence="4 5"/>
<evidence type="ECO:0000313" key="7">
    <source>
        <dbReference type="EMBL" id="RJF96393.1"/>
    </source>
</evidence>
<dbReference type="OrthoDB" id="9812626at2"/>
<evidence type="ECO:0000256" key="1">
    <source>
        <dbReference type="ARBA" id="ARBA00022642"/>
    </source>
</evidence>
<dbReference type="UniPathway" id="UPA00253">
    <property type="reaction ID" value="UER00329"/>
</dbReference>
<dbReference type="GO" id="GO:0097053">
    <property type="term" value="P:L-kynurenine catabolic process"/>
    <property type="evidence" value="ECO:0007669"/>
    <property type="project" value="UniProtKB-UniRule"/>
</dbReference>
<evidence type="ECO:0000256" key="6">
    <source>
        <dbReference type="PIRNR" id="PIRNR038800"/>
    </source>
</evidence>
<evidence type="ECO:0000256" key="2">
    <source>
        <dbReference type="ARBA" id="ARBA00022801"/>
    </source>
</evidence>
<comment type="subunit">
    <text evidence="4 6">Homodimer.</text>
</comment>
<feature type="modified residue" description="N6-(pyridoxal phosphate)lysine" evidence="4">
    <location>
        <position position="231"/>
    </location>
</feature>
<dbReference type="Gene3D" id="3.40.640.10">
    <property type="entry name" value="Type I PLP-dependent aspartate aminotransferase-like (Major domain)"/>
    <property type="match status" value="1"/>
</dbReference>
<dbReference type="GO" id="GO:0043420">
    <property type="term" value="P:anthranilate metabolic process"/>
    <property type="evidence" value="ECO:0007669"/>
    <property type="project" value="TreeGrafter"/>
</dbReference>
<dbReference type="GO" id="GO:0005737">
    <property type="term" value="C:cytoplasm"/>
    <property type="evidence" value="ECO:0007669"/>
    <property type="project" value="UniProtKB-UniRule"/>
</dbReference>
<keyword evidence="2 4" id="KW-0378">Hydrolase</keyword>
<dbReference type="GO" id="GO:0019805">
    <property type="term" value="P:quinolinate biosynthetic process"/>
    <property type="evidence" value="ECO:0007669"/>
    <property type="project" value="UniProtKB-UniRule"/>
</dbReference>
<dbReference type="Pfam" id="PF22580">
    <property type="entry name" value="KYNU_C"/>
    <property type="match status" value="1"/>
</dbReference>
<dbReference type="UniPathway" id="UPA00334">
    <property type="reaction ID" value="UER00455"/>
</dbReference>
<feature type="binding site" evidence="4">
    <location>
        <position position="230"/>
    </location>
    <ligand>
        <name>pyridoxal 5'-phosphate</name>
        <dbReference type="ChEBI" id="CHEBI:597326"/>
    </ligand>
</feature>
<dbReference type="Proteomes" id="UP000286100">
    <property type="component" value="Unassembled WGS sequence"/>
</dbReference>
<dbReference type="NCBIfam" id="TIGR01814">
    <property type="entry name" value="kynureninase"/>
    <property type="match status" value="1"/>
</dbReference>
<gene>
    <name evidence="4 7" type="primary">kynU</name>
    <name evidence="7" type="ORF">D3876_00105</name>
</gene>
<comment type="function">
    <text evidence="4 6">Catalyzes the cleavage of L-kynurenine (L-Kyn) and L-3-hydroxykynurenine (L-3OHKyn) into anthranilic acid (AA) and 3-hydroxyanthranilic acid (3-OHAA), respectively.</text>
</comment>
<dbReference type="EMBL" id="QYUM01000001">
    <property type="protein sequence ID" value="RJF96393.1"/>
    <property type="molecule type" value="Genomic_DNA"/>
</dbReference>
<protein>
    <recommendedName>
        <fullName evidence="4 5">Kynureninase</fullName>
        <ecNumber evidence="4 5">3.7.1.3</ecNumber>
    </recommendedName>
    <alternativeName>
        <fullName evidence="4">L-kynurenine hydrolase</fullName>
    </alternativeName>
</protein>
<feature type="binding site" evidence="4">
    <location>
        <position position="208"/>
    </location>
    <ligand>
        <name>pyridoxal 5'-phosphate</name>
        <dbReference type="ChEBI" id="CHEBI:597326"/>
    </ligand>
</feature>
<feature type="binding site" evidence="4">
    <location>
        <position position="286"/>
    </location>
    <ligand>
        <name>pyridoxal 5'-phosphate</name>
        <dbReference type="ChEBI" id="CHEBI:597326"/>
    </ligand>
</feature>
<feature type="binding site" evidence="4">
    <location>
        <position position="176"/>
    </location>
    <ligand>
        <name>pyridoxal 5'-phosphate</name>
        <dbReference type="ChEBI" id="CHEBI:597326"/>
    </ligand>
</feature>
<evidence type="ECO:0000256" key="3">
    <source>
        <dbReference type="ARBA" id="ARBA00022898"/>
    </source>
</evidence>
<dbReference type="RefSeq" id="WP_119759115.1">
    <property type="nucleotide sequence ID" value="NZ_QYUM01000001.1"/>
</dbReference>
<comment type="cofactor">
    <cofactor evidence="4 6">
        <name>pyridoxal 5'-phosphate</name>
        <dbReference type="ChEBI" id="CHEBI:597326"/>
    </cofactor>
</comment>
<accession>A0A418WUL5</accession>
<dbReference type="GO" id="GO:0030170">
    <property type="term" value="F:pyridoxal phosphate binding"/>
    <property type="evidence" value="ECO:0007669"/>
    <property type="project" value="UniProtKB-UniRule"/>
</dbReference>
<dbReference type="InterPro" id="IPR015422">
    <property type="entry name" value="PyrdxlP-dep_Trfase_small"/>
</dbReference>
<dbReference type="InterPro" id="IPR015421">
    <property type="entry name" value="PyrdxlP-dep_Trfase_major"/>
</dbReference>
<organism evidence="7 8">
    <name type="scientific">Sphingomonas cavernae</name>
    <dbReference type="NCBI Taxonomy" id="2320861"/>
    <lineage>
        <taxon>Bacteria</taxon>
        <taxon>Pseudomonadati</taxon>
        <taxon>Pseudomonadota</taxon>
        <taxon>Alphaproteobacteria</taxon>
        <taxon>Sphingomonadales</taxon>
        <taxon>Sphingomonadaceae</taxon>
        <taxon>Sphingomonas</taxon>
    </lineage>
</organism>
<feature type="binding site" evidence="4">
    <location>
        <position position="205"/>
    </location>
    <ligand>
        <name>pyridoxal 5'-phosphate</name>
        <dbReference type="ChEBI" id="CHEBI:597326"/>
    </ligand>
</feature>
<comment type="caution">
    <text evidence="7">The sequence shown here is derived from an EMBL/GenBank/DDBJ whole genome shotgun (WGS) entry which is preliminary data.</text>
</comment>
<dbReference type="InterPro" id="IPR015424">
    <property type="entry name" value="PyrdxlP-dep_Trfase"/>
</dbReference>
<dbReference type="GO" id="GO:0019441">
    <property type="term" value="P:L-tryptophan catabolic process to kynurenine"/>
    <property type="evidence" value="ECO:0007669"/>
    <property type="project" value="TreeGrafter"/>
</dbReference>
<dbReference type="SUPFAM" id="SSF53383">
    <property type="entry name" value="PLP-dependent transferases"/>
    <property type="match status" value="1"/>
</dbReference>
<comment type="catalytic activity">
    <reaction evidence="6">
        <text>3-hydroxy-L-kynurenine + H2O = 3-hydroxyanthranilate + L-alanine + H(+)</text>
        <dbReference type="Rhea" id="RHEA:25143"/>
        <dbReference type="ChEBI" id="CHEBI:15377"/>
        <dbReference type="ChEBI" id="CHEBI:15378"/>
        <dbReference type="ChEBI" id="CHEBI:36559"/>
        <dbReference type="ChEBI" id="CHEBI:57972"/>
        <dbReference type="ChEBI" id="CHEBI:58125"/>
        <dbReference type="EC" id="3.7.1.3"/>
    </reaction>
</comment>
<feature type="binding site" evidence="4">
    <location>
        <position position="107"/>
    </location>
    <ligand>
        <name>pyridoxal 5'-phosphate</name>
        <dbReference type="ChEBI" id="CHEBI:597326"/>
    </ligand>
</feature>
<name>A0A418WUL5_9SPHN</name>
<keyword evidence="8" id="KW-1185">Reference proteome</keyword>
<dbReference type="Gene3D" id="3.90.1150.10">
    <property type="entry name" value="Aspartate Aminotransferase, domain 1"/>
    <property type="match status" value="1"/>
</dbReference>
<dbReference type="InterPro" id="IPR010111">
    <property type="entry name" value="Kynureninase"/>
</dbReference>
<evidence type="ECO:0000313" key="8">
    <source>
        <dbReference type="Proteomes" id="UP000286100"/>
    </source>
</evidence>
<sequence length="420" mass="44627">MATAPVLPTDLTRDAALALDAADPLGAFIDEFQLPRGVVYLNGNSLGPSPKAAIARVTEAAAEEWSTGLVTSWNRAGWFQLPYRLGDRIAGLIGAEAGEVVMTDSTSLNLFRIVAAALAMRPDRRVIVMEGSNFPTDNYVIQGLIETLGRGHVIRFAEKNEIASAIGPDVAAVVLTQVHYKSSHILDMAAITAQAHAVGALAVWDLCHSAGAIPVDLNGCNVDFAVGCTYKYLNGGPGSPAFQFAAKRHHEAMTQPLTGWWGHGAPFAFERDYAPASGIGRMLTGTQPILSMVAAEAGLDIAERAGVGAAREKSRALGKLFQDLVEARLGDAGFTLGGPAQTDDRGGHIALEHVNGYPIMKALISRGVIGDFRAPTTMRFGFSPLYLRYADIWDAVDILVATMETGLWRDPAFAAVEAVT</sequence>
<evidence type="ECO:0000256" key="4">
    <source>
        <dbReference type="HAMAP-Rule" id="MF_01970"/>
    </source>
</evidence>